<evidence type="ECO:0000256" key="1">
    <source>
        <dbReference type="SAM" id="Coils"/>
    </source>
</evidence>
<feature type="transmembrane region" description="Helical" evidence="2">
    <location>
        <begin position="44"/>
        <end position="63"/>
    </location>
</feature>
<keyword evidence="2" id="KW-0472">Membrane</keyword>
<comment type="caution">
    <text evidence="3">The sequence shown here is derived from an EMBL/GenBank/DDBJ whole genome shotgun (WGS) entry which is preliminary data.</text>
</comment>
<reference evidence="3" key="1">
    <citation type="journal article" date="2015" name="Nature">
        <title>Complex archaea that bridge the gap between prokaryotes and eukaryotes.</title>
        <authorList>
            <person name="Spang A."/>
            <person name="Saw J.H."/>
            <person name="Jorgensen S.L."/>
            <person name="Zaremba-Niedzwiedzka K."/>
            <person name="Martijn J."/>
            <person name="Lind A.E."/>
            <person name="van Eijk R."/>
            <person name="Schleper C."/>
            <person name="Guy L."/>
            <person name="Ettema T.J."/>
        </authorList>
    </citation>
    <scope>NUCLEOTIDE SEQUENCE</scope>
</reference>
<protein>
    <submittedName>
        <fullName evidence="3">Uncharacterized protein</fullName>
    </submittedName>
</protein>
<keyword evidence="1" id="KW-0175">Coiled coil</keyword>
<organism evidence="3">
    <name type="scientific">marine sediment metagenome</name>
    <dbReference type="NCBI Taxonomy" id="412755"/>
    <lineage>
        <taxon>unclassified sequences</taxon>
        <taxon>metagenomes</taxon>
        <taxon>ecological metagenomes</taxon>
    </lineage>
</organism>
<sequence>MIVILLISFVYVTSVIVTLAYYTDNVKTSMVAKAMGSAEYMSNATFVALIPILNTIVTLTAVYQNYFVPNKHKILLMHELEDFERLNKKRLVQLQKEAMQLQKEAESKIFKMDPEFWCFVNEVAYYESQSFEEYWKELNHLS</sequence>
<dbReference type="EMBL" id="LAZR01004897">
    <property type="protein sequence ID" value="KKN04612.1"/>
    <property type="molecule type" value="Genomic_DNA"/>
</dbReference>
<evidence type="ECO:0000256" key="2">
    <source>
        <dbReference type="SAM" id="Phobius"/>
    </source>
</evidence>
<proteinExistence type="predicted"/>
<gene>
    <name evidence="3" type="ORF">LCGC14_1095570</name>
</gene>
<evidence type="ECO:0000313" key="3">
    <source>
        <dbReference type="EMBL" id="KKN04612.1"/>
    </source>
</evidence>
<feature type="coiled-coil region" evidence="1">
    <location>
        <begin position="84"/>
        <end position="111"/>
    </location>
</feature>
<keyword evidence="2" id="KW-0812">Transmembrane</keyword>
<dbReference type="AlphaFoldDB" id="A0A0F9MYU1"/>
<keyword evidence="2" id="KW-1133">Transmembrane helix</keyword>
<name>A0A0F9MYU1_9ZZZZ</name>
<accession>A0A0F9MYU1</accession>